<dbReference type="Pfam" id="PF13360">
    <property type="entry name" value="PQQ_2"/>
    <property type="match status" value="1"/>
</dbReference>
<feature type="chain" id="PRO_5046453154" description="Pyrrolo-quinoline quinone repeat domain-containing protein" evidence="1">
    <location>
        <begin position="20"/>
        <end position="519"/>
    </location>
</feature>
<name>A0ABN7R4R1_9BACT</name>
<feature type="signal peptide" evidence="1">
    <location>
        <begin position="1"/>
        <end position="19"/>
    </location>
</feature>
<dbReference type="SUPFAM" id="SSF50998">
    <property type="entry name" value="Quinoprotein alcohol dehydrogenase-like"/>
    <property type="match status" value="1"/>
</dbReference>
<evidence type="ECO:0000313" key="3">
    <source>
        <dbReference type="EMBL" id="CAG5068123.1"/>
    </source>
</evidence>
<evidence type="ECO:0000256" key="1">
    <source>
        <dbReference type="SAM" id="SignalP"/>
    </source>
</evidence>
<reference evidence="3 4" key="1">
    <citation type="submission" date="2021-04" db="EMBL/GenBank/DDBJ databases">
        <authorList>
            <person name="Rodrigo-Torres L."/>
            <person name="Arahal R. D."/>
            <person name="Lucena T."/>
        </authorList>
    </citation>
    <scope>NUCLEOTIDE SEQUENCE [LARGE SCALE GENOMIC DNA]</scope>
    <source>
        <strain evidence="3 4">CECT 9623</strain>
    </source>
</reference>
<comment type="caution">
    <text evidence="3">The sequence shown here is derived from an EMBL/GenBank/DDBJ whole genome shotgun (WGS) entry which is preliminary data.</text>
</comment>
<evidence type="ECO:0000259" key="2">
    <source>
        <dbReference type="Pfam" id="PF13360"/>
    </source>
</evidence>
<keyword evidence="4" id="KW-1185">Reference proteome</keyword>
<dbReference type="InterPro" id="IPR002372">
    <property type="entry name" value="PQQ_rpt_dom"/>
</dbReference>
<gene>
    <name evidence="3" type="ORF">DYBT9623_00852</name>
</gene>
<dbReference type="InterPro" id="IPR011047">
    <property type="entry name" value="Quinoprotein_ADH-like_sf"/>
</dbReference>
<dbReference type="InterPro" id="IPR015943">
    <property type="entry name" value="WD40/YVTN_repeat-like_dom_sf"/>
</dbReference>
<dbReference type="RefSeq" id="WP_215232237.1">
    <property type="nucleotide sequence ID" value="NZ_CAJRAU010000001.1"/>
</dbReference>
<protein>
    <recommendedName>
        <fullName evidence="2">Pyrrolo-quinoline quinone repeat domain-containing protein</fullName>
    </recommendedName>
</protein>
<feature type="domain" description="Pyrrolo-quinoline quinone repeat" evidence="2">
    <location>
        <begin position="82"/>
        <end position="220"/>
    </location>
</feature>
<dbReference type="EMBL" id="CAJRAU010000001">
    <property type="protein sequence ID" value="CAG5068123.1"/>
    <property type="molecule type" value="Genomic_DNA"/>
</dbReference>
<dbReference type="PANTHER" id="PTHR34512:SF30">
    <property type="entry name" value="OUTER MEMBRANE PROTEIN ASSEMBLY FACTOR BAMB"/>
    <property type="match status" value="1"/>
</dbReference>
<evidence type="ECO:0000313" key="4">
    <source>
        <dbReference type="Proteomes" id="UP000679725"/>
    </source>
</evidence>
<keyword evidence="1" id="KW-0732">Signal</keyword>
<proteinExistence type="predicted"/>
<sequence length="519" mass="59597">MNKALLPLIFLFTFSTSFAQSPNQVKISTREAGMDLRTNTPISAKEYVFDLPVFGFYPTARNNSMTVQLRNKNPETNVWKGSGEVMVIDPETGQSKWQRKFKYGGNYLMQIDDVIFEQSRKKLQKLHSETGKPVWWRESTVFKAFPELNLALCYNLEPTESDVLHGINLQNGQSLWRRTFASEYGWENTNWLNDSTLMIVASGLHTLNPATGQGWDMNRVSHSKKTDMGKVGMLVLGGVALGAMGSMLVPSGTLSDIFLNISSNVLMEEQVLYYAAKNKISCQTLAGERLWDTDLNEKITSKSHIFRKGNTIYMINTGYAMKYGRPAALGKPYVAAFDAFNGKQLFHKEWFERKNYISDFLIQEDQMYLLYKDKVDIYRFSDEGLTQRFASRVDEDFKMRSFVSDQVFMKKDSAFVRLSYDQDHFHVFTEKNELIRFDNDFQTSEKVDITTLYKSYIENEAYLFLGNTDETIVLNRTDSKPVAKYNAPVNSANFGSKLYYYGENKISELDISAFVIQKE</sequence>
<dbReference type="Gene3D" id="2.130.10.10">
    <property type="entry name" value="YVTN repeat-like/Quinoprotein amine dehydrogenase"/>
    <property type="match status" value="1"/>
</dbReference>
<accession>A0ABN7R4R1</accession>
<dbReference type="Proteomes" id="UP000679725">
    <property type="component" value="Unassembled WGS sequence"/>
</dbReference>
<dbReference type="PANTHER" id="PTHR34512">
    <property type="entry name" value="CELL SURFACE PROTEIN"/>
    <property type="match status" value="1"/>
</dbReference>
<organism evidence="3 4">
    <name type="scientific">Dyadobacter linearis</name>
    <dbReference type="NCBI Taxonomy" id="2823330"/>
    <lineage>
        <taxon>Bacteria</taxon>
        <taxon>Pseudomonadati</taxon>
        <taxon>Bacteroidota</taxon>
        <taxon>Cytophagia</taxon>
        <taxon>Cytophagales</taxon>
        <taxon>Spirosomataceae</taxon>
        <taxon>Dyadobacter</taxon>
    </lineage>
</organism>